<dbReference type="OrthoDB" id="2339873at2"/>
<name>A0A417XY06_9ACTN</name>
<feature type="short sequence motif" description="GXSXG" evidence="2">
    <location>
        <begin position="42"/>
        <end position="46"/>
    </location>
</feature>
<dbReference type="Gene3D" id="3.40.1090.10">
    <property type="entry name" value="Cytosolic phospholipase A2 catalytic domain"/>
    <property type="match status" value="2"/>
</dbReference>
<keyword evidence="2" id="KW-0378">Hydrolase</keyword>
<evidence type="ECO:0000256" key="1">
    <source>
        <dbReference type="ARBA" id="ARBA00023098"/>
    </source>
</evidence>
<protein>
    <submittedName>
        <fullName evidence="5">Patatin</fullName>
    </submittedName>
</protein>
<keyword evidence="1 2" id="KW-0443">Lipid metabolism</keyword>
<dbReference type="GO" id="GO:0016787">
    <property type="term" value="F:hydrolase activity"/>
    <property type="evidence" value="ECO:0007669"/>
    <property type="project" value="UniProtKB-UniRule"/>
</dbReference>
<dbReference type="GO" id="GO:0016042">
    <property type="term" value="P:lipid catabolic process"/>
    <property type="evidence" value="ECO:0007669"/>
    <property type="project" value="UniProtKB-UniRule"/>
</dbReference>
<dbReference type="RefSeq" id="WP_118927019.1">
    <property type="nucleotide sequence ID" value="NZ_QXGH01000025.1"/>
</dbReference>
<evidence type="ECO:0000313" key="5">
    <source>
        <dbReference type="EMBL" id="RHW25235.1"/>
    </source>
</evidence>
<reference evidence="5 6" key="1">
    <citation type="submission" date="2018-09" db="EMBL/GenBank/DDBJ databases">
        <title>Genome sequencing of Nocardioides immobilis CCTCC AB 2017083 for comparison to Nocardioides silvaticus.</title>
        <authorList>
            <person name="Li C."/>
            <person name="Wang G."/>
        </authorList>
    </citation>
    <scope>NUCLEOTIDE SEQUENCE [LARGE SCALE GENOMIC DNA]</scope>
    <source>
        <strain evidence="5 6">CCTCC AB 2017083</strain>
    </source>
</reference>
<accession>A0A417XY06</accession>
<evidence type="ECO:0000259" key="4">
    <source>
        <dbReference type="PROSITE" id="PS51635"/>
    </source>
</evidence>
<feature type="domain" description="PNPLA" evidence="4">
    <location>
        <begin position="7"/>
        <end position="214"/>
    </location>
</feature>
<dbReference type="PROSITE" id="PS51635">
    <property type="entry name" value="PNPLA"/>
    <property type="match status" value="1"/>
</dbReference>
<feature type="active site" description="Proton acceptor" evidence="2">
    <location>
        <position position="200"/>
    </location>
</feature>
<feature type="short sequence motif" description="DGA/G" evidence="2">
    <location>
        <begin position="200"/>
        <end position="202"/>
    </location>
</feature>
<comment type="caution">
    <text evidence="2">Lacks conserved residue(s) required for the propagation of feature annotation.</text>
</comment>
<dbReference type="EMBL" id="QXGH01000025">
    <property type="protein sequence ID" value="RHW25235.1"/>
    <property type="molecule type" value="Genomic_DNA"/>
</dbReference>
<keyword evidence="6" id="KW-1185">Reference proteome</keyword>
<dbReference type="Pfam" id="PF01734">
    <property type="entry name" value="Patatin"/>
    <property type="match status" value="1"/>
</dbReference>
<sequence length="289" mass="30830">MTKRGLVIGAGGVTGLAWSSGTLAALEAATDWDPRTADLLLGTSQGAFLSGLLASGVGTDDLLRWYRQELPDTHPLRSRAVRREQPERRRKVPVPASPTLLARAVGPGRITPLAAMSGLLPAGSGSLDSFLAPLAAVVGTDDWVGHPATWVTALDYDSGRRVCFGAQGQPRPPILEAVRASCTVPGQFPPVRIDGRRYIDGGAHSTTNADLVVDAGLDEVVVLAPMAGEGGLFRRVAQRQLRTECRRLERAGVKVQAFMPTYDDRALMEARPLDVAARMAIFENAFASR</sequence>
<proteinExistence type="predicted"/>
<gene>
    <name evidence="5" type="ORF">D0Z08_19935</name>
</gene>
<comment type="caution">
    <text evidence="5">The sequence shown here is derived from an EMBL/GenBank/DDBJ whole genome shotgun (WGS) entry which is preliminary data.</text>
</comment>
<dbReference type="InterPro" id="IPR016035">
    <property type="entry name" value="Acyl_Trfase/lysoPLipase"/>
</dbReference>
<dbReference type="InterPro" id="IPR002641">
    <property type="entry name" value="PNPLA_dom"/>
</dbReference>
<feature type="active site" description="Nucleophile" evidence="2">
    <location>
        <position position="44"/>
    </location>
</feature>
<keyword evidence="2" id="KW-0442">Lipid degradation</keyword>
<dbReference type="SUPFAM" id="SSF52151">
    <property type="entry name" value="FabD/lysophospholipase-like"/>
    <property type="match status" value="1"/>
</dbReference>
<dbReference type="Proteomes" id="UP000283644">
    <property type="component" value="Unassembled WGS sequence"/>
</dbReference>
<evidence type="ECO:0000256" key="3">
    <source>
        <dbReference type="SAM" id="SignalP"/>
    </source>
</evidence>
<dbReference type="AlphaFoldDB" id="A0A417XY06"/>
<evidence type="ECO:0000256" key="2">
    <source>
        <dbReference type="PROSITE-ProRule" id="PRU01161"/>
    </source>
</evidence>
<evidence type="ECO:0000313" key="6">
    <source>
        <dbReference type="Proteomes" id="UP000283644"/>
    </source>
</evidence>
<feature type="signal peptide" evidence="3">
    <location>
        <begin position="1"/>
        <end position="24"/>
    </location>
</feature>
<feature type="chain" id="PRO_5039497534" evidence="3">
    <location>
        <begin position="25"/>
        <end position="289"/>
    </location>
</feature>
<organism evidence="5 6">
    <name type="scientific">Nocardioides immobilis</name>
    <dbReference type="NCBI Taxonomy" id="2049295"/>
    <lineage>
        <taxon>Bacteria</taxon>
        <taxon>Bacillati</taxon>
        <taxon>Actinomycetota</taxon>
        <taxon>Actinomycetes</taxon>
        <taxon>Propionibacteriales</taxon>
        <taxon>Nocardioidaceae</taxon>
        <taxon>Nocardioides</taxon>
    </lineage>
</organism>
<keyword evidence="3" id="KW-0732">Signal</keyword>